<comment type="caution">
    <text evidence="2">The sequence shown here is derived from an EMBL/GenBank/DDBJ whole genome shotgun (WGS) entry which is preliminary data.</text>
</comment>
<protein>
    <recommendedName>
        <fullName evidence="4">Pre-C2HC domain-containing protein</fullName>
    </recommendedName>
</protein>
<evidence type="ECO:0000313" key="2">
    <source>
        <dbReference type="EMBL" id="GFQ69700.1"/>
    </source>
</evidence>
<dbReference type="EMBL" id="BMAO01000867">
    <property type="protein sequence ID" value="GFQ69700.1"/>
    <property type="molecule type" value="Genomic_DNA"/>
</dbReference>
<proteinExistence type="predicted"/>
<name>A0A8X6F2Z3_TRICU</name>
<evidence type="ECO:0000313" key="3">
    <source>
        <dbReference type="Proteomes" id="UP000887116"/>
    </source>
</evidence>
<organism evidence="2 3">
    <name type="scientific">Trichonephila clavata</name>
    <name type="common">Joro spider</name>
    <name type="synonym">Nephila clavata</name>
    <dbReference type="NCBI Taxonomy" id="2740835"/>
    <lineage>
        <taxon>Eukaryota</taxon>
        <taxon>Metazoa</taxon>
        <taxon>Ecdysozoa</taxon>
        <taxon>Arthropoda</taxon>
        <taxon>Chelicerata</taxon>
        <taxon>Arachnida</taxon>
        <taxon>Araneae</taxon>
        <taxon>Araneomorphae</taxon>
        <taxon>Entelegynae</taxon>
        <taxon>Araneoidea</taxon>
        <taxon>Nephilidae</taxon>
        <taxon>Trichonephila</taxon>
    </lineage>
</organism>
<gene>
    <name evidence="2" type="primary">NCL1_34574</name>
    <name evidence="2" type="ORF">TNCT_140381</name>
</gene>
<feature type="non-terminal residue" evidence="2">
    <location>
        <position position="1"/>
    </location>
</feature>
<keyword evidence="3" id="KW-1185">Reference proteome</keyword>
<sequence>MTSLDSEPQVDDQTVIMEDVSVPILTDQEKCAMLTSLEKQCRVLSARKDYVTDMTEIENAIPSKTEDVRQQLEEEAANLDEKIKFLEGKMSVLLPCPVPLCKHNFKYKSNRKRMAELIIKPAKLNPKLNPKIAKTEENKTNDFKIPRKTAKTVPVEINTKIPTNNSFAALNTANKDAEEVITPKIRPIMMKLFNNYNLVLQNLHKTHPTATNTHVGGYIKIQAENETHHREITKMLTEKNIQYYAIDPPENRPLKLVIKGLLATTQPEEIKADLISKGVKIEKVAQLRQFQTKSPLPIYTIEITRDENVEDIYKIRSQTQKFRSSADNLINDLDMDTAYEPTEMELSKSPTRTPSPPLLPPCEQLRHNKAQLKRMMTFRKHKAACIQELQAMPDHHPEDPFYARAATELQDIEEAIQLAASDIDSFPPCVTPGCPHHENNSPPASPNRKENNQTKRKDLSEFEFPPLRKTARKINLDLSQSVDDNLISTNKFALPDNNLENPGLDSQTEIDQEEPTSPAQNRPAAPSNQNAAQDTPTLPPPVMLKITDHIKNHMNTIMAAYPKLRSRLTGEYIKLYSDSFDQRRSLIQFLKAVKFQFY</sequence>
<feature type="compositionally biased region" description="Basic and acidic residues" evidence="1">
    <location>
        <begin position="447"/>
        <end position="460"/>
    </location>
</feature>
<dbReference type="OrthoDB" id="6593055at2759"/>
<accession>A0A8X6F2Z3</accession>
<dbReference type="Proteomes" id="UP000887116">
    <property type="component" value="Unassembled WGS sequence"/>
</dbReference>
<feature type="region of interest" description="Disordered" evidence="1">
    <location>
        <begin position="429"/>
        <end position="466"/>
    </location>
</feature>
<feature type="compositionally biased region" description="Polar residues" evidence="1">
    <location>
        <begin position="498"/>
        <end position="507"/>
    </location>
</feature>
<evidence type="ECO:0008006" key="4">
    <source>
        <dbReference type="Google" id="ProtNLM"/>
    </source>
</evidence>
<dbReference type="AlphaFoldDB" id="A0A8X6F2Z3"/>
<reference evidence="2" key="1">
    <citation type="submission" date="2020-07" db="EMBL/GenBank/DDBJ databases">
        <title>Multicomponent nature underlies the extraordinary mechanical properties of spider dragline silk.</title>
        <authorList>
            <person name="Kono N."/>
            <person name="Nakamura H."/>
            <person name="Mori M."/>
            <person name="Yoshida Y."/>
            <person name="Ohtoshi R."/>
            <person name="Malay A.D."/>
            <person name="Moran D.A.P."/>
            <person name="Tomita M."/>
            <person name="Numata K."/>
            <person name="Arakawa K."/>
        </authorList>
    </citation>
    <scope>NUCLEOTIDE SEQUENCE</scope>
</reference>
<feature type="compositionally biased region" description="Polar residues" evidence="1">
    <location>
        <begin position="515"/>
        <end position="536"/>
    </location>
</feature>
<feature type="region of interest" description="Disordered" evidence="1">
    <location>
        <begin position="492"/>
        <end position="540"/>
    </location>
</feature>
<evidence type="ECO:0000256" key="1">
    <source>
        <dbReference type="SAM" id="MobiDB-lite"/>
    </source>
</evidence>